<evidence type="ECO:0000259" key="3">
    <source>
        <dbReference type="Pfam" id="PF12733"/>
    </source>
</evidence>
<feature type="signal peptide" evidence="2">
    <location>
        <begin position="1"/>
        <end position="28"/>
    </location>
</feature>
<reference evidence="5" key="1">
    <citation type="submission" date="2015-09" db="EMBL/GenBank/DDBJ databases">
        <authorList>
            <person name="Wibberg D."/>
        </authorList>
    </citation>
    <scope>NUCLEOTIDE SEQUENCE [LARGE SCALE GENOMIC DNA]</scope>
    <source>
        <strain evidence="5">SD1D</strain>
    </source>
</reference>
<dbReference type="Pfam" id="PF12733">
    <property type="entry name" value="Cadherin-like"/>
    <property type="match status" value="1"/>
</dbReference>
<feature type="domain" description="Cadherin-like beta-sandwich-like" evidence="3">
    <location>
        <begin position="160"/>
        <end position="240"/>
    </location>
</feature>
<evidence type="ECO:0000313" key="4">
    <source>
        <dbReference type="EMBL" id="CUH91962.1"/>
    </source>
</evidence>
<dbReference type="CDD" id="cd08547">
    <property type="entry name" value="Type_II_cohesin"/>
    <property type="match status" value="1"/>
</dbReference>
<keyword evidence="2" id="KW-0732">Signal</keyword>
<dbReference type="AlphaFoldDB" id="A0A0K8J396"/>
<keyword evidence="5" id="KW-1185">Reference proteome</keyword>
<dbReference type="OrthoDB" id="2020989at2"/>
<dbReference type="InterPro" id="IPR008965">
    <property type="entry name" value="CBM2/CBM3_carb-bd_dom_sf"/>
</dbReference>
<sequence>MKRRLFKAIAFCLLFVMGGLLNISSIKAASANIEITADNNQITVGDSVYVYITIDSDTIFSDIEANLVYDENILEYKSGASFIKGSSGFLKIADVNISEADDNRKYALEFKAIKVGKCEIEFSGQIMVYDYETGMPMSVSSNILELEVKAAHTASDNASLASLKISPSQLNPAFDKNIYEYNTNVAYDVEKLVVVALPEDEKATIRISGNETLKEGENKVITTVVAESGKKVEYVINVTKESAPEDELDIDPITPDNRHGSFELIQEDNEIFAIYNGKYKLLEPASDVKIPEGYTKTNMILSGISISVYEPNLPGSDFVLIYAENELGEANFYRYDKVEKTLQRFVEDIDSVTDPSDNIDNEDQSSSKKYRSKLNKAAIVISILCALCAGLVIVVVRLYIKNRKQK</sequence>
<accession>A0A0K8J396</accession>
<feature type="transmembrane region" description="Helical" evidence="1">
    <location>
        <begin position="377"/>
        <end position="400"/>
    </location>
</feature>
<dbReference type="GO" id="GO:0030246">
    <property type="term" value="F:carbohydrate binding"/>
    <property type="evidence" value="ECO:0007669"/>
    <property type="project" value="InterPro"/>
</dbReference>
<evidence type="ECO:0000256" key="2">
    <source>
        <dbReference type="SAM" id="SignalP"/>
    </source>
</evidence>
<dbReference type="Proteomes" id="UP000196053">
    <property type="component" value="Chromosome I"/>
</dbReference>
<keyword evidence="1" id="KW-1133">Transmembrane helix</keyword>
<feature type="chain" id="PRO_5005509375" description="Cadherin-like beta-sandwich-like domain-containing protein" evidence="2">
    <location>
        <begin position="29"/>
        <end position="406"/>
    </location>
</feature>
<evidence type="ECO:0000313" key="5">
    <source>
        <dbReference type="Proteomes" id="UP000196053"/>
    </source>
</evidence>
<keyword evidence="1" id="KW-0472">Membrane</keyword>
<proteinExistence type="predicted"/>
<dbReference type="SUPFAM" id="SSF49384">
    <property type="entry name" value="Carbohydrate-binding domain"/>
    <property type="match status" value="1"/>
</dbReference>
<dbReference type="EMBL" id="LN879430">
    <property type="protein sequence ID" value="CUH91962.1"/>
    <property type="molecule type" value="Genomic_DNA"/>
</dbReference>
<dbReference type="InterPro" id="IPR025883">
    <property type="entry name" value="Cadherin-like_domain"/>
</dbReference>
<dbReference type="RefSeq" id="WP_058257382.1">
    <property type="nucleotide sequence ID" value="NZ_DUPS01000012.1"/>
</dbReference>
<evidence type="ECO:0000256" key="1">
    <source>
        <dbReference type="SAM" id="Phobius"/>
    </source>
</evidence>
<dbReference type="Gene3D" id="2.60.40.680">
    <property type="match status" value="1"/>
</dbReference>
<name>A0A0K8J396_9FIRM</name>
<organism evidence="4 5">
    <name type="scientific">Herbinix luporum</name>
    <dbReference type="NCBI Taxonomy" id="1679721"/>
    <lineage>
        <taxon>Bacteria</taxon>
        <taxon>Bacillati</taxon>
        <taxon>Bacillota</taxon>
        <taxon>Clostridia</taxon>
        <taxon>Lachnospirales</taxon>
        <taxon>Lachnospiraceae</taxon>
        <taxon>Herbinix</taxon>
    </lineage>
</organism>
<dbReference type="KEGG" id="hsd:SD1D_0409"/>
<keyword evidence="1" id="KW-0812">Transmembrane</keyword>
<gene>
    <name evidence="4" type="ORF">SD1D_0409</name>
</gene>
<protein>
    <recommendedName>
        <fullName evidence="3">Cadherin-like beta-sandwich-like domain-containing protein</fullName>
    </recommendedName>
</protein>